<accession>A0A2S8FJ51</accession>
<feature type="region of interest" description="Disordered" evidence="1">
    <location>
        <begin position="66"/>
        <end position="86"/>
    </location>
</feature>
<name>A0A2S8FJ51_9BACT</name>
<evidence type="ECO:0000256" key="1">
    <source>
        <dbReference type="SAM" id="MobiDB-lite"/>
    </source>
</evidence>
<organism evidence="2 3">
    <name type="scientific">Blastopirellula marina</name>
    <dbReference type="NCBI Taxonomy" id="124"/>
    <lineage>
        <taxon>Bacteria</taxon>
        <taxon>Pseudomonadati</taxon>
        <taxon>Planctomycetota</taxon>
        <taxon>Planctomycetia</taxon>
        <taxon>Pirellulales</taxon>
        <taxon>Pirellulaceae</taxon>
        <taxon>Blastopirellula</taxon>
    </lineage>
</organism>
<sequence length="86" mass="9810">MRAIWRTPCQASNSTALERINLIPAVEEIGKTVFQRGRLDGNLSTFIINDSNGSFQAQPMILGRRMTRTSTTTRSDHNFKKNTHFR</sequence>
<evidence type="ECO:0000313" key="3">
    <source>
        <dbReference type="Proteomes" id="UP000238322"/>
    </source>
</evidence>
<reference evidence="2 3" key="1">
    <citation type="submission" date="2018-02" db="EMBL/GenBank/DDBJ databases">
        <title>Comparative genomes isolates from brazilian mangrove.</title>
        <authorList>
            <person name="Araujo J.E."/>
            <person name="Taketani R.G."/>
            <person name="Silva M.C.P."/>
            <person name="Loureco M.V."/>
            <person name="Andreote F.D."/>
        </authorList>
    </citation>
    <scope>NUCLEOTIDE SEQUENCE [LARGE SCALE GENOMIC DNA]</scope>
    <source>
        <strain evidence="2 3">Hex-1 MGV</strain>
    </source>
</reference>
<gene>
    <name evidence="2" type="ORF">C5Y83_18455</name>
</gene>
<protein>
    <submittedName>
        <fullName evidence="2">Uncharacterized protein</fullName>
    </submittedName>
</protein>
<proteinExistence type="predicted"/>
<evidence type="ECO:0000313" key="2">
    <source>
        <dbReference type="EMBL" id="PQO32215.1"/>
    </source>
</evidence>
<dbReference type="Proteomes" id="UP000238322">
    <property type="component" value="Unassembled WGS sequence"/>
</dbReference>
<comment type="caution">
    <text evidence="2">The sequence shown here is derived from an EMBL/GenBank/DDBJ whole genome shotgun (WGS) entry which is preliminary data.</text>
</comment>
<dbReference type="AlphaFoldDB" id="A0A2S8FJ51"/>
<dbReference type="EMBL" id="PUHY01000012">
    <property type="protein sequence ID" value="PQO32215.1"/>
    <property type="molecule type" value="Genomic_DNA"/>
</dbReference>